<dbReference type="KEGG" id="smas:HUE87_03490"/>
<protein>
    <recommendedName>
        <fullName evidence="3">Cytochrome c domain-containing protein</fullName>
    </recommendedName>
</protein>
<accession>A0A7S7M1H2</accession>
<dbReference type="RefSeq" id="WP_194367356.1">
    <property type="nucleotide sequence ID" value="NZ_CP054493.1"/>
</dbReference>
<reference evidence="1 2" key="1">
    <citation type="submission" date="2020-05" db="EMBL/GenBank/DDBJ databases">
        <title>Sulfurimonas marisnigri, sp. nov., and Sulfurimonas baltica, sp. nov., manganese oxide reducing chemolithoautotrophs of the class Epsilonproteobacteria isolated from the pelagic redoxclines of the Black and Baltic Seas and emended description of the genus Sulfurimonas.</title>
        <authorList>
            <person name="Henkel J.V."/>
            <person name="Laudan C."/>
            <person name="Werner J."/>
            <person name="Neu T."/>
            <person name="Plewe S."/>
            <person name="Sproer C."/>
            <person name="Bunk B."/>
            <person name="Schulz-Vogt H.N."/>
        </authorList>
    </citation>
    <scope>NUCLEOTIDE SEQUENCE [LARGE SCALE GENOMIC DNA]</scope>
    <source>
        <strain evidence="1 2">SoZ1</strain>
    </source>
</reference>
<gene>
    <name evidence="1" type="ORF">HUE87_03490</name>
</gene>
<name>A0A7S7M1H2_9BACT</name>
<dbReference type="AlphaFoldDB" id="A0A7S7M1H2"/>
<evidence type="ECO:0000313" key="1">
    <source>
        <dbReference type="EMBL" id="QOY55314.1"/>
    </source>
</evidence>
<keyword evidence="2" id="KW-1185">Reference proteome</keyword>
<evidence type="ECO:0008006" key="3">
    <source>
        <dbReference type="Google" id="ProtNLM"/>
    </source>
</evidence>
<proteinExistence type="predicted"/>
<dbReference type="EMBL" id="CP054493">
    <property type="protein sequence ID" value="QOY55314.1"/>
    <property type="molecule type" value="Genomic_DNA"/>
</dbReference>
<dbReference type="Proteomes" id="UP000593836">
    <property type="component" value="Chromosome"/>
</dbReference>
<evidence type="ECO:0000313" key="2">
    <source>
        <dbReference type="Proteomes" id="UP000593836"/>
    </source>
</evidence>
<organism evidence="1 2">
    <name type="scientific">Candidatus Sulfurimonas marisnigri</name>
    <dbReference type="NCBI Taxonomy" id="2740405"/>
    <lineage>
        <taxon>Bacteria</taxon>
        <taxon>Pseudomonadati</taxon>
        <taxon>Campylobacterota</taxon>
        <taxon>Epsilonproteobacteria</taxon>
        <taxon>Campylobacterales</taxon>
        <taxon>Sulfurimonadaceae</taxon>
        <taxon>Sulfurimonas</taxon>
    </lineage>
</organism>
<sequence length="450" mass="49485">MKRIHFSIFIPYLLIFIIFIDDLHAVPGFARQTGLECMMCHASNQSNLNAYGRDFARSGYTMSTQSGPQSLIVGKDLGLSTVLNVSLMLKARYDKSVGAINGKGSISETADGEPIDSNRGMHEIFKTSTINIAGKIADNVGSVMELREKEGKTIFGGKVVSSFETGDAYSGFSVYSTNNYGPFTGMESYSTGLYKPLRQFENHKLTNAAQAADLATGAATGIQVFYAGENLFLTVGTYVPMHNTDGIDLGASMIPFARIAYEQPIGDMRLIIGAYGISGSTKISNTILDTELSGYVTRELIELKKEAYGVDLQLEGDIMSKHTLLTINAVLKNKTTLDKPYLMNYITPSPKKTIYGEPADADMEAYSIEFELYPTSSLGLKVSFLSLDDSGPHTFELDKVDAKDKDAYTFGFDYSFRQNVTFTMEYSMVKPTRIDIKDYTDLLSVLTISF</sequence>